<evidence type="ECO:0000313" key="2">
    <source>
        <dbReference type="Proteomes" id="UP001595789"/>
    </source>
</evidence>
<dbReference type="SUPFAM" id="SSF53335">
    <property type="entry name" value="S-adenosyl-L-methionine-dependent methyltransferases"/>
    <property type="match status" value="1"/>
</dbReference>
<keyword evidence="1" id="KW-0808">Transferase</keyword>
<accession>A0ABV8PDK0</accession>
<dbReference type="PANTHER" id="PTHR43861">
    <property type="entry name" value="TRANS-ACONITATE 2-METHYLTRANSFERASE-RELATED"/>
    <property type="match status" value="1"/>
</dbReference>
<dbReference type="EC" id="2.1.1.64" evidence="1"/>
<evidence type="ECO:0000313" key="1">
    <source>
        <dbReference type="EMBL" id="MFC4212087.1"/>
    </source>
</evidence>
<gene>
    <name evidence="1" type="ORF">ACFOWA_12880</name>
</gene>
<keyword evidence="1" id="KW-0489">Methyltransferase</keyword>
<dbReference type="InterPro" id="IPR029063">
    <property type="entry name" value="SAM-dependent_MTases_sf"/>
</dbReference>
<keyword evidence="2" id="KW-1185">Reference proteome</keyword>
<dbReference type="EMBL" id="JBHSBW010000011">
    <property type="protein sequence ID" value="MFC4212087.1"/>
    <property type="molecule type" value="Genomic_DNA"/>
</dbReference>
<dbReference type="Pfam" id="PF13489">
    <property type="entry name" value="Methyltransf_23"/>
    <property type="match status" value="1"/>
</dbReference>
<reference evidence="2" key="1">
    <citation type="journal article" date="2019" name="Int. J. Syst. Evol. Microbiol.">
        <title>The Global Catalogue of Microorganisms (GCM) 10K type strain sequencing project: providing services to taxonomists for standard genome sequencing and annotation.</title>
        <authorList>
            <consortium name="The Broad Institute Genomics Platform"/>
            <consortium name="The Broad Institute Genome Sequencing Center for Infectious Disease"/>
            <person name="Wu L."/>
            <person name="Ma J."/>
        </authorList>
    </citation>
    <scope>NUCLEOTIDE SEQUENCE [LARGE SCALE GENOMIC DNA]</scope>
    <source>
        <strain evidence="2">CCM 8691</strain>
    </source>
</reference>
<dbReference type="GO" id="GO:0061542">
    <property type="term" value="F:3-demethylubiquinol 3-O-methyltransferase activity"/>
    <property type="evidence" value="ECO:0007669"/>
    <property type="project" value="UniProtKB-EC"/>
</dbReference>
<name>A0ABV8PDK0_9SPHI</name>
<dbReference type="CDD" id="cd02440">
    <property type="entry name" value="AdoMet_MTases"/>
    <property type="match status" value="1"/>
</dbReference>
<organism evidence="1 2">
    <name type="scientific">Pedobacter lithocola</name>
    <dbReference type="NCBI Taxonomy" id="1908239"/>
    <lineage>
        <taxon>Bacteria</taxon>
        <taxon>Pseudomonadati</taxon>
        <taxon>Bacteroidota</taxon>
        <taxon>Sphingobacteriia</taxon>
        <taxon>Sphingobacteriales</taxon>
        <taxon>Sphingobacteriaceae</taxon>
        <taxon>Pedobacter</taxon>
    </lineage>
</organism>
<dbReference type="PANTHER" id="PTHR43861:SF1">
    <property type="entry name" value="TRANS-ACONITATE 2-METHYLTRANSFERASE"/>
    <property type="match status" value="1"/>
</dbReference>
<dbReference type="GO" id="GO:0032259">
    <property type="term" value="P:methylation"/>
    <property type="evidence" value="ECO:0007669"/>
    <property type="project" value="UniProtKB-KW"/>
</dbReference>
<dbReference type="GO" id="GO:0102208">
    <property type="term" value="F:2-polyprenyl-6-hydroxyphenol methylase activity"/>
    <property type="evidence" value="ECO:0007669"/>
    <property type="project" value="UniProtKB-EC"/>
</dbReference>
<dbReference type="Proteomes" id="UP001595789">
    <property type="component" value="Unassembled WGS sequence"/>
</dbReference>
<dbReference type="EC" id="2.1.1.222" evidence="1"/>
<protein>
    <submittedName>
        <fullName evidence="1">Class I SAM-dependent methyltransferase</fullName>
        <ecNumber evidence="1">2.1.1.222</ecNumber>
        <ecNumber evidence="1">2.1.1.64</ecNumber>
    </submittedName>
</protein>
<dbReference type="Gene3D" id="3.40.50.150">
    <property type="entry name" value="Vaccinia Virus protein VP39"/>
    <property type="match status" value="1"/>
</dbReference>
<comment type="caution">
    <text evidence="1">The sequence shown here is derived from an EMBL/GenBank/DDBJ whole genome shotgun (WGS) entry which is preliminary data.</text>
</comment>
<dbReference type="RefSeq" id="WP_378985749.1">
    <property type="nucleotide sequence ID" value="NZ_JBHSBW010000011.1"/>
</dbReference>
<sequence length="321" mass="37587">MNILNTHLTDGNLCKICNSPFADNYLVKEMMFGFRDQFTYNQCSACNCLQIDKFPDNIDKYYPAYYYSFNADTAPLKRQPFFKRLIANIRIKKLLNDNRPVLRYLKPIKPKFSDRILEIGCGKGKQICDLFNLGFENIEGVDKFIPKEIDHGFGVKILKKDIKDLTPNSYDLIIMNHVLEHMPQQQDVLRGCLKLLRDNGCLMIAIPIIAEAFNIYKENWVQLDAPRHFFLHTVKSMKILAEQTGFEIRSKLFDSLSFQFTASELYKRDIELFPESNERCAYPFEKYFSKEEIENYQKQAIKLNSEENGDTAVFYLYKSNL</sequence>
<proteinExistence type="predicted"/>